<dbReference type="InterPro" id="IPR029056">
    <property type="entry name" value="Ribokinase-like"/>
</dbReference>
<dbReference type="PANTHER" id="PTHR10534:SF2">
    <property type="entry name" value="PYRIDOXAL KINASE"/>
    <property type="match status" value="1"/>
</dbReference>
<feature type="domain" description="Pyridoxamine kinase/Phosphomethylpyrimidine kinase" evidence="6">
    <location>
        <begin position="89"/>
        <end position="269"/>
    </location>
</feature>
<dbReference type="SUPFAM" id="SSF53613">
    <property type="entry name" value="Ribokinase-like"/>
    <property type="match status" value="1"/>
</dbReference>
<dbReference type="STRING" id="311410.LA5095_02135"/>
<dbReference type="GO" id="GO:0005524">
    <property type="term" value="F:ATP binding"/>
    <property type="evidence" value="ECO:0007669"/>
    <property type="project" value="UniProtKB-KW"/>
</dbReference>
<evidence type="ECO:0000256" key="1">
    <source>
        <dbReference type="ARBA" id="ARBA00012104"/>
    </source>
</evidence>
<evidence type="ECO:0000256" key="3">
    <source>
        <dbReference type="ARBA" id="ARBA00022741"/>
    </source>
</evidence>
<sequence>MMQQPGVAEPPRKPLLVITSQVVRGGISGRGLTFSLERIGHDVWFLPTIVLPWHPGHGKGTRIVASSTDFAAIIGDLTTSPKLGEVGGILTGYLGNADQAAAIATLVKAVKAANPDAPYLCDPVIGDHHSASGGGLYVPKATAQSIRDDLVPLADIVTPNAFELGWLTKRDIETELQALSAARALGNERVLITSSPAMRRNAIANLLVGPRGAVAAEHAAIDSPPHGTGDLIAGLFLTNHLAGLNDEEALKRASASVFELVARSVKKGADELMFAQEQQSVVRAMALVTSRRVIETKARA</sequence>
<dbReference type="Pfam" id="PF08543">
    <property type="entry name" value="Phos_pyr_kin"/>
    <property type="match status" value="1"/>
</dbReference>
<keyword evidence="2 7" id="KW-0808">Transferase</keyword>
<reference evidence="8" key="1">
    <citation type="submission" date="2015-07" db="EMBL/GenBank/DDBJ databases">
        <authorList>
            <person name="Rodrigo-Torres Lidia"/>
            <person name="Arahal R.David."/>
        </authorList>
    </citation>
    <scope>NUCLEOTIDE SEQUENCE [LARGE SCALE GENOMIC DNA]</scope>
    <source>
        <strain evidence="8">CECT 5096</strain>
    </source>
</reference>
<evidence type="ECO:0000313" key="7">
    <source>
        <dbReference type="EMBL" id="CTQ66164.1"/>
    </source>
</evidence>
<dbReference type="GO" id="GO:0005829">
    <property type="term" value="C:cytosol"/>
    <property type="evidence" value="ECO:0007669"/>
    <property type="project" value="TreeGrafter"/>
</dbReference>
<dbReference type="EMBL" id="CXWC01000002">
    <property type="protein sequence ID" value="CTQ66164.1"/>
    <property type="molecule type" value="Genomic_DNA"/>
</dbReference>
<dbReference type="InterPro" id="IPR013749">
    <property type="entry name" value="PM/HMP-P_kinase-1"/>
</dbReference>
<name>A0A0M6ZX93_9HYPH</name>
<protein>
    <recommendedName>
        <fullName evidence="1">pyridoxal kinase</fullName>
        <ecNumber evidence="1">2.7.1.35</ecNumber>
    </recommendedName>
</protein>
<evidence type="ECO:0000256" key="4">
    <source>
        <dbReference type="ARBA" id="ARBA00022777"/>
    </source>
</evidence>
<keyword evidence="8" id="KW-1185">Reference proteome</keyword>
<keyword evidence="3" id="KW-0547">Nucleotide-binding</keyword>
<evidence type="ECO:0000313" key="8">
    <source>
        <dbReference type="Proteomes" id="UP000049983"/>
    </source>
</evidence>
<evidence type="ECO:0000259" key="6">
    <source>
        <dbReference type="Pfam" id="PF08543"/>
    </source>
</evidence>
<accession>A0A0M6ZX93</accession>
<dbReference type="GO" id="GO:0009443">
    <property type="term" value="P:pyridoxal 5'-phosphate salvage"/>
    <property type="evidence" value="ECO:0007669"/>
    <property type="project" value="InterPro"/>
</dbReference>
<evidence type="ECO:0000256" key="5">
    <source>
        <dbReference type="ARBA" id="ARBA00022840"/>
    </source>
</evidence>
<keyword evidence="4 7" id="KW-0418">Kinase</keyword>
<gene>
    <name evidence="7" type="primary">pdxY</name>
    <name evidence="7" type="ORF">LA5096_00991</name>
</gene>
<dbReference type="NCBIfam" id="TIGR00687">
    <property type="entry name" value="pyridox_kin"/>
    <property type="match status" value="1"/>
</dbReference>
<proteinExistence type="predicted"/>
<dbReference type="PANTHER" id="PTHR10534">
    <property type="entry name" value="PYRIDOXAL KINASE"/>
    <property type="match status" value="1"/>
</dbReference>
<dbReference type="GO" id="GO:0008478">
    <property type="term" value="F:pyridoxal kinase activity"/>
    <property type="evidence" value="ECO:0007669"/>
    <property type="project" value="UniProtKB-EC"/>
</dbReference>
<dbReference type="CDD" id="cd01173">
    <property type="entry name" value="pyridoxal_pyridoxamine_kinase"/>
    <property type="match status" value="1"/>
</dbReference>
<dbReference type="EC" id="2.7.1.35" evidence="1"/>
<evidence type="ECO:0000256" key="2">
    <source>
        <dbReference type="ARBA" id="ARBA00022679"/>
    </source>
</evidence>
<dbReference type="AlphaFoldDB" id="A0A0M6ZX93"/>
<dbReference type="InterPro" id="IPR004625">
    <property type="entry name" value="PyrdxlKinase"/>
</dbReference>
<organism evidence="7 8">
    <name type="scientific">Roseibium album</name>
    <dbReference type="NCBI Taxonomy" id="311410"/>
    <lineage>
        <taxon>Bacteria</taxon>
        <taxon>Pseudomonadati</taxon>
        <taxon>Pseudomonadota</taxon>
        <taxon>Alphaproteobacteria</taxon>
        <taxon>Hyphomicrobiales</taxon>
        <taxon>Stappiaceae</taxon>
        <taxon>Roseibium</taxon>
    </lineage>
</organism>
<dbReference type="Gene3D" id="3.40.1190.20">
    <property type="match status" value="1"/>
</dbReference>
<dbReference type="Proteomes" id="UP000049983">
    <property type="component" value="Unassembled WGS sequence"/>
</dbReference>
<keyword evidence="5" id="KW-0067">ATP-binding</keyword>